<dbReference type="Proteomes" id="UP000007993">
    <property type="component" value="Unassembled WGS sequence"/>
</dbReference>
<evidence type="ECO:0000313" key="1">
    <source>
        <dbReference type="EMBL" id="EKK00095.1"/>
    </source>
</evidence>
<dbReference type="PATRIC" id="fig|993517.3.peg.5015"/>
<comment type="caution">
    <text evidence="1">The sequence shown here is derived from an EMBL/GenBank/DDBJ whole genome shotgun (WGS) entry which is preliminary data.</text>
</comment>
<sequence length="40" mass="4263">MTIASKSLQLPGSSESQPVDLLLGPGVVLLRRMVVIRTSI</sequence>
<dbReference type="EMBL" id="AMCW01000134">
    <property type="protein sequence ID" value="EKK00095.1"/>
    <property type="molecule type" value="Genomic_DNA"/>
</dbReference>
<protein>
    <submittedName>
        <fullName evidence="1">Uncharacterized protein</fullName>
    </submittedName>
</protein>
<proteinExistence type="predicted"/>
<reference evidence="1 2" key="1">
    <citation type="journal article" date="2013" name="Mar. Genomics">
        <title>Expression of sulfatases in Rhodopirellula baltica and the diversity of sulfatases in the genus Rhodopirellula.</title>
        <authorList>
            <person name="Wegner C.E."/>
            <person name="Richter-Heitmann T."/>
            <person name="Klindworth A."/>
            <person name="Klockow C."/>
            <person name="Richter M."/>
            <person name="Achstetter T."/>
            <person name="Glockner F.O."/>
            <person name="Harder J."/>
        </authorList>
    </citation>
    <scope>NUCLEOTIDE SEQUENCE [LARGE SCALE GENOMIC DNA]</scope>
    <source>
        <strain evidence="1 2">SH28</strain>
    </source>
</reference>
<dbReference type="AlphaFoldDB" id="K5CA50"/>
<gene>
    <name evidence="1" type="ORF">RBSH_04617</name>
</gene>
<evidence type="ECO:0000313" key="2">
    <source>
        <dbReference type="Proteomes" id="UP000007993"/>
    </source>
</evidence>
<name>K5CA50_RHOBT</name>
<organism evidence="1 2">
    <name type="scientific">Rhodopirellula baltica SH28</name>
    <dbReference type="NCBI Taxonomy" id="993517"/>
    <lineage>
        <taxon>Bacteria</taxon>
        <taxon>Pseudomonadati</taxon>
        <taxon>Planctomycetota</taxon>
        <taxon>Planctomycetia</taxon>
        <taxon>Pirellulales</taxon>
        <taxon>Pirellulaceae</taxon>
        <taxon>Rhodopirellula</taxon>
    </lineage>
</organism>
<accession>K5CA50</accession>